<dbReference type="Ensembl" id="ENSPFOT00000028689.1">
    <property type="protein sequence ID" value="ENSPFOP00000027950.1"/>
    <property type="gene ID" value="ENSPFOG00000007162.2"/>
</dbReference>
<dbReference type="GO" id="GO:0005886">
    <property type="term" value="C:plasma membrane"/>
    <property type="evidence" value="ECO:0007669"/>
    <property type="project" value="TreeGrafter"/>
</dbReference>
<dbReference type="PANTHER" id="PTHR46330:SF6">
    <property type="entry name" value="HEMATOPOIETIC DEATH RECEPTOR-RELATED"/>
    <property type="match status" value="1"/>
</dbReference>
<feature type="chain" id="PRO_5001920053" evidence="11">
    <location>
        <begin position="18"/>
        <end position="420"/>
    </location>
</feature>
<dbReference type="SMART" id="SM00208">
    <property type="entry name" value="TNFR"/>
    <property type="match status" value="3"/>
</dbReference>
<dbReference type="SUPFAM" id="SSF47986">
    <property type="entry name" value="DEATH domain"/>
    <property type="match status" value="1"/>
</dbReference>
<dbReference type="InterPro" id="IPR011029">
    <property type="entry name" value="DEATH-like_dom_sf"/>
</dbReference>
<dbReference type="PROSITE" id="PS50050">
    <property type="entry name" value="TNFR_NGFR_2"/>
    <property type="match status" value="2"/>
</dbReference>
<keyword evidence="10" id="KW-1133">Transmembrane helix</keyword>
<evidence type="ECO:0000313" key="14">
    <source>
        <dbReference type="Ensembl" id="ENSPFOP00000027950.1"/>
    </source>
</evidence>
<comment type="caution">
    <text evidence="9">Lacks conserved residue(s) required for the propagation of feature annotation.</text>
</comment>
<dbReference type="EMBL" id="AYCK01015392">
    <property type="status" value="NOT_ANNOTATED_CDS"/>
    <property type="molecule type" value="Genomic_DNA"/>
</dbReference>
<feature type="disulfide bond" evidence="9">
    <location>
        <begin position="145"/>
        <end position="163"/>
    </location>
</feature>
<sequence length="420" mass="47327">LHYSVLLILSLLKVVWASLAVLQLVVAYPQRGVKSGRSVSCKEDIEYLHNGICCVKCEAGLYVQTPCTETGKKGTCEECGYGTFTEHANGLKQCIKCTQCPPDQEIVRGCSHTQDTLCQCKPGKYCHPDEACEICKKCSSLQTRCNSDEEVVKNCTSTSNTECKKRQSNSSPEADTTLTAVLTLVFVVLFLGLVILIFIIWKKKWKTADSIITTRPFTYTNICSLSSDSNSFKPGYISVSKPHSTNPSTYVNIYKPQGKEETVNLCESNPSSASSSQHNLTDPAEMLPWEDPNRRFFSSSIWPSVIEEVPFPTLIPKNGVESLTACFEFFEELNVDFHNRFFRKLSIEDNKIRSKDHHSHEDRIHYLLAYWVEKKGKEASLNDLLRALLDLNQRRTAETIMDNAVKKGYYELESFSLGDD</sequence>
<dbReference type="PROSITE" id="PS50017">
    <property type="entry name" value="DEATH_DOMAIN"/>
    <property type="match status" value="1"/>
</dbReference>
<proteinExistence type="predicted"/>
<keyword evidence="8" id="KW-0325">Glycoprotein</keyword>
<evidence type="ECO:0000256" key="9">
    <source>
        <dbReference type="PROSITE-ProRule" id="PRU00206"/>
    </source>
</evidence>
<reference evidence="14" key="2">
    <citation type="submission" date="2025-08" db="UniProtKB">
        <authorList>
            <consortium name="Ensembl"/>
        </authorList>
    </citation>
    <scope>IDENTIFICATION</scope>
</reference>
<feature type="disulfide bond" evidence="9">
    <location>
        <begin position="97"/>
        <end position="110"/>
    </location>
</feature>
<organism evidence="14 15">
    <name type="scientific">Poecilia formosa</name>
    <name type="common">Amazon molly</name>
    <name type="synonym">Limia formosa</name>
    <dbReference type="NCBI Taxonomy" id="48698"/>
    <lineage>
        <taxon>Eukaryota</taxon>
        <taxon>Metazoa</taxon>
        <taxon>Chordata</taxon>
        <taxon>Craniata</taxon>
        <taxon>Vertebrata</taxon>
        <taxon>Euteleostomi</taxon>
        <taxon>Actinopterygii</taxon>
        <taxon>Neopterygii</taxon>
        <taxon>Teleostei</taxon>
        <taxon>Neoteleostei</taxon>
        <taxon>Acanthomorphata</taxon>
        <taxon>Ovalentaria</taxon>
        <taxon>Atherinomorphae</taxon>
        <taxon>Cyprinodontiformes</taxon>
        <taxon>Poeciliidae</taxon>
        <taxon>Poeciliinae</taxon>
        <taxon>Poecilia</taxon>
    </lineage>
</organism>
<keyword evidence="10" id="KW-0812">Transmembrane</keyword>
<evidence type="ECO:0000256" key="8">
    <source>
        <dbReference type="ARBA" id="ARBA00023180"/>
    </source>
</evidence>
<evidence type="ECO:0000256" key="4">
    <source>
        <dbReference type="ARBA" id="ARBA00022737"/>
    </source>
</evidence>
<dbReference type="Gene3D" id="1.10.533.10">
    <property type="entry name" value="Death Domain, Fas"/>
    <property type="match status" value="1"/>
</dbReference>
<feature type="disulfide bond" evidence="9">
    <location>
        <begin position="79"/>
        <end position="94"/>
    </location>
</feature>
<evidence type="ECO:0000256" key="10">
    <source>
        <dbReference type="SAM" id="Phobius"/>
    </source>
</evidence>
<feature type="domain" description="TNFR-Cys" evidence="13">
    <location>
        <begin position="119"/>
        <end position="163"/>
    </location>
</feature>
<feature type="repeat" description="TNFR-Cys" evidence="9">
    <location>
        <begin position="119"/>
        <end position="163"/>
    </location>
</feature>
<dbReference type="PANTHER" id="PTHR46330">
    <property type="entry name" value="TUMOR NECROSIS FACTOR RECEPTOR SUPERFAMILY MEMBER 10B"/>
    <property type="match status" value="1"/>
</dbReference>
<dbReference type="SUPFAM" id="SSF57586">
    <property type="entry name" value="TNF receptor-like"/>
    <property type="match status" value="2"/>
</dbReference>
<protein>
    <submittedName>
        <fullName evidence="14">Tumor necrosis factor receptor superfamily member 6-like</fullName>
    </submittedName>
</protein>
<dbReference type="Pfam" id="PF00531">
    <property type="entry name" value="Death"/>
    <property type="match status" value="1"/>
</dbReference>
<reference evidence="15" key="1">
    <citation type="submission" date="2013-10" db="EMBL/GenBank/DDBJ databases">
        <authorList>
            <person name="Schartl M."/>
            <person name="Warren W."/>
        </authorList>
    </citation>
    <scope>NUCLEOTIDE SEQUENCE [LARGE SCALE GENOMIC DNA]</scope>
    <source>
        <strain evidence="15">female</strain>
    </source>
</reference>
<evidence type="ECO:0000256" key="5">
    <source>
        <dbReference type="ARBA" id="ARBA00023136"/>
    </source>
</evidence>
<dbReference type="Pfam" id="PF00020">
    <property type="entry name" value="TNFR_c6"/>
    <property type="match status" value="2"/>
</dbReference>
<evidence type="ECO:0000256" key="1">
    <source>
        <dbReference type="ARBA" id="ARBA00004370"/>
    </source>
</evidence>
<feature type="disulfide bond" evidence="9">
    <location>
        <begin position="100"/>
        <end position="118"/>
    </location>
</feature>
<feature type="repeat" description="TNFR-Cys" evidence="9">
    <location>
        <begin position="78"/>
        <end position="118"/>
    </location>
</feature>
<evidence type="ECO:0000256" key="7">
    <source>
        <dbReference type="ARBA" id="ARBA00023170"/>
    </source>
</evidence>
<reference evidence="14" key="3">
    <citation type="submission" date="2025-09" db="UniProtKB">
        <authorList>
            <consortium name="Ensembl"/>
        </authorList>
    </citation>
    <scope>IDENTIFICATION</scope>
</reference>
<feature type="signal peptide" evidence="11">
    <location>
        <begin position="1"/>
        <end position="17"/>
    </location>
</feature>
<evidence type="ECO:0000256" key="3">
    <source>
        <dbReference type="ARBA" id="ARBA00022729"/>
    </source>
</evidence>
<dbReference type="OMA" id="HEDRIHY"/>
<dbReference type="GO" id="GO:0009986">
    <property type="term" value="C:cell surface"/>
    <property type="evidence" value="ECO:0007669"/>
    <property type="project" value="TreeGrafter"/>
</dbReference>
<dbReference type="GeneTree" id="ENSGT00940000165531"/>
<feature type="domain" description="Death" evidence="12">
    <location>
        <begin position="340"/>
        <end position="404"/>
    </location>
</feature>
<dbReference type="Gene3D" id="2.10.50.10">
    <property type="entry name" value="Tumor Necrosis Factor Receptor, subunit A, domain 2"/>
    <property type="match status" value="2"/>
</dbReference>
<dbReference type="GO" id="GO:0036462">
    <property type="term" value="P:TRAIL-activated apoptotic signaling pathway"/>
    <property type="evidence" value="ECO:0007669"/>
    <property type="project" value="TreeGrafter"/>
</dbReference>
<dbReference type="GO" id="GO:0043065">
    <property type="term" value="P:positive regulation of apoptotic process"/>
    <property type="evidence" value="ECO:0007669"/>
    <property type="project" value="TreeGrafter"/>
</dbReference>
<feature type="transmembrane region" description="Helical" evidence="10">
    <location>
        <begin position="178"/>
        <end position="201"/>
    </location>
</feature>
<comment type="subcellular location">
    <subcellularLocation>
        <location evidence="1">Membrane</location>
    </subcellularLocation>
</comment>
<evidence type="ECO:0000259" key="12">
    <source>
        <dbReference type="PROSITE" id="PS50017"/>
    </source>
</evidence>
<keyword evidence="7" id="KW-0675">Receptor</keyword>
<dbReference type="AlphaFoldDB" id="A0A096M959"/>
<dbReference type="PROSITE" id="PS00652">
    <property type="entry name" value="TNFR_NGFR_1"/>
    <property type="match status" value="2"/>
</dbReference>
<dbReference type="InterPro" id="IPR052491">
    <property type="entry name" value="TNFRSF10"/>
</dbReference>
<dbReference type="InterPro" id="IPR001368">
    <property type="entry name" value="TNFR/NGFR_Cys_rich_reg"/>
</dbReference>
<keyword evidence="15" id="KW-1185">Reference proteome</keyword>
<evidence type="ECO:0000256" key="2">
    <source>
        <dbReference type="ARBA" id="ARBA00022703"/>
    </source>
</evidence>
<keyword evidence="5 10" id="KW-0472">Membrane</keyword>
<keyword evidence="2" id="KW-0053">Apoptosis</keyword>
<evidence type="ECO:0000259" key="13">
    <source>
        <dbReference type="PROSITE" id="PS50050"/>
    </source>
</evidence>
<evidence type="ECO:0000256" key="6">
    <source>
        <dbReference type="ARBA" id="ARBA00023157"/>
    </source>
</evidence>
<keyword evidence="4" id="KW-0677">Repeat</keyword>
<dbReference type="Proteomes" id="UP000028760">
    <property type="component" value="Unassembled WGS sequence"/>
</dbReference>
<evidence type="ECO:0000256" key="11">
    <source>
        <dbReference type="SAM" id="SignalP"/>
    </source>
</evidence>
<keyword evidence="3 11" id="KW-0732">Signal</keyword>
<feature type="domain" description="TNFR-Cys" evidence="13">
    <location>
        <begin position="78"/>
        <end position="118"/>
    </location>
</feature>
<keyword evidence="6 9" id="KW-1015">Disulfide bond</keyword>
<evidence type="ECO:0000313" key="15">
    <source>
        <dbReference type="Proteomes" id="UP000028760"/>
    </source>
</evidence>
<accession>A0A096M959</accession>
<feature type="disulfide bond" evidence="9">
    <location>
        <begin position="120"/>
        <end position="135"/>
    </location>
</feature>
<name>A0A096M959_POEFO</name>
<dbReference type="InterPro" id="IPR000488">
    <property type="entry name" value="Death_dom"/>
</dbReference>